<dbReference type="AlphaFoldDB" id="A0A2N9FNF1"/>
<keyword evidence="3 4" id="KW-0808">Transferase</keyword>
<dbReference type="EMBL" id="OIVN01001005">
    <property type="protein sequence ID" value="SPC88620.1"/>
    <property type="molecule type" value="Genomic_DNA"/>
</dbReference>
<dbReference type="PROSITE" id="PS00375">
    <property type="entry name" value="UDPGT"/>
    <property type="match status" value="1"/>
</dbReference>
<evidence type="ECO:0000256" key="4">
    <source>
        <dbReference type="RuleBase" id="RU003718"/>
    </source>
</evidence>
<dbReference type="InterPro" id="IPR002213">
    <property type="entry name" value="UDP_glucos_trans"/>
</dbReference>
<reference evidence="5" key="1">
    <citation type="submission" date="2018-02" db="EMBL/GenBank/DDBJ databases">
        <authorList>
            <person name="Cohen D.B."/>
            <person name="Kent A.D."/>
        </authorList>
    </citation>
    <scope>NUCLEOTIDE SEQUENCE</scope>
</reference>
<organism evidence="5">
    <name type="scientific">Fagus sylvatica</name>
    <name type="common">Beechnut</name>
    <dbReference type="NCBI Taxonomy" id="28930"/>
    <lineage>
        <taxon>Eukaryota</taxon>
        <taxon>Viridiplantae</taxon>
        <taxon>Streptophyta</taxon>
        <taxon>Embryophyta</taxon>
        <taxon>Tracheophyta</taxon>
        <taxon>Spermatophyta</taxon>
        <taxon>Magnoliopsida</taxon>
        <taxon>eudicotyledons</taxon>
        <taxon>Gunneridae</taxon>
        <taxon>Pentapetalae</taxon>
        <taxon>rosids</taxon>
        <taxon>fabids</taxon>
        <taxon>Fagales</taxon>
        <taxon>Fagaceae</taxon>
        <taxon>Fagus</taxon>
    </lineage>
</organism>
<keyword evidence="2 4" id="KW-0328">Glycosyltransferase</keyword>
<dbReference type="GO" id="GO:0035251">
    <property type="term" value="F:UDP-glucosyltransferase activity"/>
    <property type="evidence" value="ECO:0007669"/>
    <property type="project" value="TreeGrafter"/>
</dbReference>
<gene>
    <name evidence="5" type="ORF">FSB_LOCUS16502</name>
</gene>
<name>A0A2N9FNF1_FAGSY</name>
<dbReference type="Pfam" id="PF00201">
    <property type="entry name" value="UDPGT"/>
    <property type="match status" value="1"/>
</dbReference>
<evidence type="ECO:0000313" key="5">
    <source>
        <dbReference type="EMBL" id="SPC88620.1"/>
    </source>
</evidence>
<accession>A0A2N9FNF1</accession>
<sequence>MEIAMGLEASGQQFIWVVRKGENYEKEEADWVPIGFEKRMKGWAPQVLILDHEAVGGFVTHCGWNSTLEAVTAGVPMVTWPMAAEQFYNEKFVTHILKIGVSVGVLQWSREGDGIKREAVEKAVSQIMVGEEAEEMRGRAKAVGEMGRRAVEEWGSSYSDFDALIEELRLHCL</sequence>
<protein>
    <submittedName>
        <fullName evidence="5">Uncharacterized protein</fullName>
    </submittedName>
</protein>
<dbReference type="PANTHER" id="PTHR48047:SF45">
    <property type="entry name" value="SCOPOLETIN GLUCOSYLTRANSFERASE-LIKE"/>
    <property type="match status" value="1"/>
</dbReference>
<dbReference type="InterPro" id="IPR035595">
    <property type="entry name" value="UDP_glycos_trans_CS"/>
</dbReference>
<comment type="similarity">
    <text evidence="1 4">Belongs to the UDP-glycosyltransferase family.</text>
</comment>
<dbReference type="PANTHER" id="PTHR48047">
    <property type="entry name" value="GLYCOSYLTRANSFERASE"/>
    <property type="match status" value="1"/>
</dbReference>
<evidence type="ECO:0000256" key="2">
    <source>
        <dbReference type="ARBA" id="ARBA00022676"/>
    </source>
</evidence>
<dbReference type="SUPFAM" id="SSF53756">
    <property type="entry name" value="UDP-Glycosyltransferase/glycogen phosphorylase"/>
    <property type="match status" value="1"/>
</dbReference>
<proteinExistence type="inferred from homology"/>
<dbReference type="Gene3D" id="3.40.50.2000">
    <property type="entry name" value="Glycogen Phosphorylase B"/>
    <property type="match status" value="2"/>
</dbReference>
<dbReference type="CDD" id="cd03784">
    <property type="entry name" value="GT1_Gtf-like"/>
    <property type="match status" value="1"/>
</dbReference>
<evidence type="ECO:0000256" key="3">
    <source>
        <dbReference type="ARBA" id="ARBA00022679"/>
    </source>
</evidence>
<evidence type="ECO:0000256" key="1">
    <source>
        <dbReference type="ARBA" id="ARBA00009995"/>
    </source>
</evidence>
<dbReference type="FunFam" id="3.40.50.2000:FF:000060">
    <property type="entry name" value="Glycosyltransferase"/>
    <property type="match status" value="1"/>
</dbReference>